<dbReference type="SMART" id="SM00248">
    <property type="entry name" value="ANK"/>
    <property type="match status" value="3"/>
</dbReference>
<dbReference type="GO" id="GO:0005634">
    <property type="term" value="C:nucleus"/>
    <property type="evidence" value="ECO:0007669"/>
    <property type="project" value="TreeGrafter"/>
</dbReference>
<dbReference type="InterPro" id="IPR002110">
    <property type="entry name" value="Ankyrin_rpt"/>
</dbReference>
<dbReference type="PANTHER" id="PTHR14614">
    <property type="entry name" value="HEPATOCELLULAR CARCINOMA-ASSOCIATED ANTIGEN"/>
    <property type="match status" value="1"/>
</dbReference>
<sequence length="458" mass="52124">MSSDTDEYNDEWLYLLRVNDIGAAIKLLKNRLVTDLEAKDENGNTALHYCCANNLEIATFFLLQQCKFNYAIYNKSGNSPLHWAIQTNSASTAKLLLIHDYKVHEQEYKMLGACEYYDQAEYPKLPQEFILDNDVLEFYKIDDYSANYSKNNKIDLLRNNVFGKSALNDAFNCKDVNILQFILEHPCASILDKDESASKAASTTNTNVIHKFVFGNSGNPIVKMRELAIEEGNDILNATDAEFDLSGRVIWETALVASQWFSILATEGKFKDANVLELGCGCGLTGITLYIYSVYSNCQPMNLVLSDVNSETLDNLKYNLELNGLKGDKVTTLRLDWNNPDTWPQNIDGYEKYQMIIGSDLVYDSCMVQPLCNVIDNLLDTNGEFFYCFKMNRAGAQELPEELKKANFTIEIEPIPIEFLENPLVEKELSKVYFPDLNSDDFMLLHAKRAMYTIEPRV</sequence>
<dbReference type="PROSITE" id="PS50297">
    <property type="entry name" value="ANK_REP_REGION"/>
    <property type="match status" value="1"/>
</dbReference>
<gene>
    <name evidence="2" type="ORF">BdWA1_002923</name>
</gene>
<evidence type="ECO:0000313" key="2">
    <source>
        <dbReference type="EMBL" id="KAK2195250.1"/>
    </source>
</evidence>
<dbReference type="CDD" id="cd02440">
    <property type="entry name" value="AdoMet_MTases"/>
    <property type="match status" value="1"/>
</dbReference>
<dbReference type="InterPro" id="IPR036770">
    <property type="entry name" value="Ankyrin_rpt-contain_sf"/>
</dbReference>
<dbReference type="Pfam" id="PF10294">
    <property type="entry name" value="Methyltransf_16"/>
    <property type="match status" value="1"/>
</dbReference>
<dbReference type="KEGG" id="bdw:94337220"/>
<organism evidence="2 3">
    <name type="scientific">Babesia duncani</name>
    <dbReference type="NCBI Taxonomy" id="323732"/>
    <lineage>
        <taxon>Eukaryota</taxon>
        <taxon>Sar</taxon>
        <taxon>Alveolata</taxon>
        <taxon>Apicomplexa</taxon>
        <taxon>Aconoidasida</taxon>
        <taxon>Piroplasmida</taxon>
        <taxon>Babesiidae</taxon>
        <taxon>Babesia</taxon>
    </lineage>
</organism>
<proteinExistence type="predicted"/>
<dbReference type="GO" id="GO:0032259">
    <property type="term" value="P:methylation"/>
    <property type="evidence" value="ECO:0007669"/>
    <property type="project" value="UniProtKB-KW"/>
</dbReference>
<dbReference type="EMBL" id="JALLKP010000004">
    <property type="protein sequence ID" value="KAK2195250.1"/>
    <property type="molecule type" value="Genomic_DNA"/>
</dbReference>
<feature type="repeat" description="ANK" evidence="1">
    <location>
        <begin position="76"/>
        <end position="108"/>
    </location>
</feature>
<dbReference type="SUPFAM" id="SSF48403">
    <property type="entry name" value="Ankyrin repeat"/>
    <property type="match status" value="1"/>
</dbReference>
<dbReference type="AlphaFoldDB" id="A0AAD9UMY7"/>
<protein>
    <submittedName>
        <fullName evidence="2">Bifunctional Ankyrin repeat/Ankyrin repeat-containing domain superfamily/Lysine methyltransferase/S-adenosyl-L-methionine-dependent methyltransferase superfamily</fullName>
    </submittedName>
</protein>
<name>A0AAD9UMY7_9APIC</name>
<evidence type="ECO:0000256" key="1">
    <source>
        <dbReference type="PROSITE-ProRule" id="PRU00023"/>
    </source>
</evidence>
<accession>A0AAD9UMY7</accession>
<dbReference type="Proteomes" id="UP001214638">
    <property type="component" value="Unassembled WGS sequence"/>
</dbReference>
<comment type="caution">
    <text evidence="2">The sequence shown here is derived from an EMBL/GenBank/DDBJ whole genome shotgun (WGS) entry which is preliminary data.</text>
</comment>
<keyword evidence="2" id="KW-0489">Methyltransferase</keyword>
<dbReference type="Gene3D" id="3.40.50.150">
    <property type="entry name" value="Vaccinia Virus protein VP39"/>
    <property type="match status" value="1"/>
</dbReference>
<dbReference type="GO" id="GO:0005737">
    <property type="term" value="C:cytoplasm"/>
    <property type="evidence" value="ECO:0007669"/>
    <property type="project" value="TreeGrafter"/>
</dbReference>
<dbReference type="PROSITE" id="PS50088">
    <property type="entry name" value="ANK_REPEAT"/>
    <property type="match status" value="1"/>
</dbReference>
<dbReference type="Gene3D" id="1.25.40.20">
    <property type="entry name" value="Ankyrin repeat-containing domain"/>
    <property type="match status" value="1"/>
</dbReference>
<dbReference type="Pfam" id="PF12796">
    <property type="entry name" value="Ank_2"/>
    <property type="match status" value="1"/>
</dbReference>
<dbReference type="InterPro" id="IPR019410">
    <property type="entry name" value="Methyltransf_16"/>
</dbReference>
<reference evidence="2" key="1">
    <citation type="journal article" date="2023" name="Nat. Microbiol.">
        <title>Babesia duncani multi-omics identifies virulence factors and drug targets.</title>
        <authorList>
            <person name="Singh P."/>
            <person name="Lonardi S."/>
            <person name="Liang Q."/>
            <person name="Vydyam P."/>
            <person name="Khabirova E."/>
            <person name="Fang T."/>
            <person name="Gihaz S."/>
            <person name="Thekkiniath J."/>
            <person name="Munshi M."/>
            <person name="Abel S."/>
            <person name="Ciampossin L."/>
            <person name="Batugedara G."/>
            <person name="Gupta M."/>
            <person name="Lu X.M."/>
            <person name="Lenz T."/>
            <person name="Chakravarty S."/>
            <person name="Cornillot E."/>
            <person name="Hu Y."/>
            <person name="Ma W."/>
            <person name="Gonzalez L.M."/>
            <person name="Sanchez S."/>
            <person name="Estrada K."/>
            <person name="Sanchez-Flores A."/>
            <person name="Montero E."/>
            <person name="Harb O.S."/>
            <person name="Le Roch K.G."/>
            <person name="Mamoun C.B."/>
        </authorList>
    </citation>
    <scope>NUCLEOTIDE SEQUENCE</scope>
    <source>
        <strain evidence="2">WA1</strain>
    </source>
</reference>
<dbReference type="PANTHER" id="PTHR14614:SF165">
    <property type="entry name" value="FAM86 N-TERMINAL DOMAIN-CONTAINING PROTEIN"/>
    <property type="match status" value="1"/>
</dbReference>
<dbReference type="InterPro" id="IPR029063">
    <property type="entry name" value="SAM-dependent_MTases_sf"/>
</dbReference>
<dbReference type="RefSeq" id="XP_067802093.1">
    <property type="nucleotide sequence ID" value="XM_067947942.1"/>
</dbReference>
<keyword evidence="3" id="KW-1185">Reference proteome</keyword>
<dbReference type="GO" id="GO:0008168">
    <property type="term" value="F:methyltransferase activity"/>
    <property type="evidence" value="ECO:0007669"/>
    <property type="project" value="UniProtKB-KW"/>
</dbReference>
<keyword evidence="2" id="KW-0808">Transferase</keyword>
<keyword evidence="1" id="KW-0040">ANK repeat</keyword>
<dbReference type="GeneID" id="94337220"/>
<evidence type="ECO:0000313" key="3">
    <source>
        <dbReference type="Proteomes" id="UP001214638"/>
    </source>
</evidence>
<dbReference type="SUPFAM" id="SSF53335">
    <property type="entry name" value="S-adenosyl-L-methionine-dependent methyltransferases"/>
    <property type="match status" value="1"/>
</dbReference>